<gene>
    <name evidence="1" type="ordered locus">BCE_0455</name>
</gene>
<name>Q73EA3_BACC1</name>
<dbReference type="KEGG" id="bca:BCE_0455"/>
<dbReference type="EMBL" id="AE017194">
    <property type="protein sequence ID" value="AAS39391.1"/>
    <property type="molecule type" value="Genomic_DNA"/>
</dbReference>
<proteinExistence type="predicted"/>
<organism evidence="1 2">
    <name type="scientific">Bacillus cereus (strain ATCC 10987 / NRS 248)</name>
    <dbReference type="NCBI Taxonomy" id="222523"/>
    <lineage>
        <taxon>Bacteria</taxon>
        <taxon>Bacillati</taxon>
        <taxon>Bacillota</taxon>
        <taxon>Bacilli</taxon>
        <taxon>Bacillales</taxon>
        <taxon>Bacillaceae</taxon>
        <taxon>Bacillus</taxon>
        <taxon>Bacillus cereus group</taxon>
    </lineage>
</organism>
<sequence length="32" mass="4006">MLKTKIKLWEIPYEDMQKCIFIRDFLFKDIKA</sequence>
<evidence type="ECO:0000313" key="2">
    <source>
        <dbReference type="Proteomes" id="UP000002527"/>
    </source>
</evidence>
<accession>Q73EA3</accession>
<protein>
    <submittedName>
        <fullName evidence="1">Uncharacterized protein</fullName>
    </submittedName>
</protein>
<evidence type="ECO:0000313" key="1">
    <source>
        <dbReference type="EMBL" id="AAS39391.1"/>
    </source>
</evidence>
<dbReference type="Proteomes" id="UP000002527">
    <property type="component" value="Chromosome"/>
</dbReference>
<reference evidence="1 2" key="1">
    <citation type="journal article" date="2004" name="Nucleic Acids Res.">
        <title>The genome sequence of Bacillus cereus ATCC 10987 reveals metabolic adaptations and a large plasmid related to Bacillus anthracis pXO1.</title>
        <authorList>
            <person name="Rasko D.A."/>
            <person name="Ravel J."/>
            <person name="Okstad O.A."/>
            <person name="Helgason E."/>
            <person name="Cer R.Z."/>
            <person name="Jiang L."/>
            <person name="Shores K.A."/>
            <person name="Fouts D.E."/>
            <person name="Tourasse N.J."/>
            <person name="Angiuoli S.V."/>
            <person name="Kolonay J."/>
            <person name="Nelson W.C."/>
            <person name="Kolsto A.-B."/>
            <person name="Fraser C.M."/>
            <person name="Read T.D."/>
        </authorList>
    </citation>
    <scope>NUCLEOTIDE SEQUENCE [LARGE SCALE GENOMIC DNA]</scope>
    <source>
        <strain evidence="2">ATCC 10987 / NRS 248</strain>
    </source>
</reference>
<dbReference type="HOGENOM" id="CLU_3387840_0_0_9"/>
<dbReference type="AlphaFoldDB" id="Q73EA3"/>